<keyword evidence="2" id="KW-1185">Reference proteome</keyword>
<proteinExistence type="predicted"/>
<evidence type="ECO:0008006" key="3">
    <source>
        <dbReference type="Google" id="ProtNLM"/>
    </source>
</evidence>
<gene>
    <name evidence="1" type="ORF">GCM10010151_71110</name>
</gene>
<accession>A0ABN0XRF2</accession>
<comment type="caution">
    <text evidence="1">The sequence shown here is derived from an EMBL/GenBank/DDBJ whole genome shotgun (WGS) entry which is preliminary data.</text>
</comment>
<name>A0ABN0XRF2_9ACTN</name>
<protein>
    <recommendedName>
        <fullName evidence="3">Secreted protein</fullName>
    </recommendedName>
</protein>
<organism evidence="1 2">
    <name type="scientific">Actinoallomurus spadix</name>
    <dbReference type="NCBI Taxonomy" id="79912"/>
    <lineage>
        <taxon>Bacteria</taxon>
        <taxon>Bacillati</taxon>
        <taxon>Actinomycetota</taxon>
        <taxon>Actinomycetes</taxon>
        <taxon>Streptosporangiales</taxon>
        <taxon>Thermomonosporaceae</taxon>
        <taxon>Actinoallomurus</taxon>
    </lineage>
</organism>
<sequence length="84" mass="8642">MWPTLKGLAVASARGQRLGWPPHAAPCSLNPVAAEADDGRGGCALRSPADAQLRSLGTRATPPVPDEPGGGVPVVSFENRELCL</sequence>
<dbReference type="Proteomes" id="UP001501822">
    <property type="component" value="Unassembled WGS sequence"/>
</dbReference>
<dbReference type="EMBL" id="BAAABM010000070">
    <property type="protein sequence ID" value="GAA0370976.1"/>
    <property type="molecule type" value="Genomic_DNA"/>
</dbReference>
<evidence type="ECO:0000313" key="2">
    <source>
        <dbReference type="Proteomes" id="UP001501822"/>
    </source>
</evidence>
<evidence type="ECO:0000313" key="1">
    <source>
        <dbReference type="EMBL" id="GAA0370976.1"/>
    </source>
</evidence>
<reference evidence="1 2" key="1">
    <citation type="journal article" date="2019" name="Int. J. Syst. Evol. Microbiol.">
        <title>The Global Catalogue of Microorganisms (GCM) 10K type strain sequencing project: providing services to taxonomists for standard genome sequencing and annotation.</title>
        <authorList>
            <consortium name="The Broad Institute Genomics Platform"/>
            <consortium name="The Broad Institute Genome Sequencing Center for Infectious Disease"/>
            <person name="Wu L."/>
            <person name="Ma J."/>
        </authorList>
    </citation>
    <scope>NUCLEOTIDE SEQUENCE [LARGE SCALE GENOMIC DNA]</scope>
    <source>
        <strain evidence="1 2">JCM 3146</strain>
    </source>
</reference>